<evidence type="ECO:0008006" key="4">
    <source>
        <dbReference type="Google" id="ProtNLM"/>
    </source>
</evidence>
<gene>
    <name evidence="2" type="ORF">F4695_003486</name>
</gene>
<accession>A0A7X0JM18</accession>
<dbReference type="AlphaFoldDB" id="A0A7X0JM18"/>
<evidence type="ECO:0000313" key="2">
    <source>
        <dbReference type="EMBL" id="MBB6510100.1"/>
    </source>
</evidence>
<dbReference type="Proteomes" id="UP000585437">
    <property type="component" value="Unassembled WGS sequence"/>
</dbReference>
<keyword evidence="1" id="KW-0732">Signal</keyword>
<proteinExistence type="predicted"/>
<name>A0A7X0JM18_9HYPH</name>
<feature type="chain" id="PRO_5031211627" description="DUF2946 domain-containing protein" evidence="1">
    <location>
        <begin position="30"/>
        <end position="129"/>
    </location>
</feature>
<reference evidence="2 3" key="1">
    <citation type="submission" date="2020-08" db="EMBL/GenBank/DDBJ databases">
        <title>The Agave Microbiome: Exploring the role of microbial communities in plant adaptations to desert environments.</title>
        <authorList>
            <person name="Partida-Martinez L.P."/>
        </authorList>
    </citation>
    <scope>NUCLEOTIDE SEQUENCE [LARGE SCALE GENOMIC DNA]</scope>
    <source>
        <strain evidence="2 3">AS3.12</strain>
    </source>
</reference>
<feature type="signal peptide" evidence="1">
    <location>
        <begin position="1"/>
        <end position="29"/>
    </location>
</feature>
<evidence type="ECO:0000313" key="3">
    <source>
        <dbReference type="Proteomes" id="UP000585437"/>
    </source>
</evidence>
<protein>
    <recommendedName>
        <fullName evidence="4">DUF2946 domain-containing protein</fullName>
    </recommendedName>
</protein>
<comment type="caution">
    <text evidence="2">The sequence shown here is derived from an EMBL/GenBank/DDBJ whole genome shotgun (WGS) entry which is preliminary data.</text>
</comment>
<evidence type="ECO:0000256" key="1">
    <source>
        <dbReference type="SAM" id="SignalP"/>
    </source>
</evidence>
<sequence>MIRRFGQIRQVGLRILCSLAFLLLGFANSHPTANARSIETIAIASYILPDGSLPDLCLPSEAGKHHKGESKISCDGCRHVTASILPLPTDTLGAPILREIVHAHWQSNESLSRFVLLTGTSARGPPLRS</sequence>
<dbReference type="EMBL" id="JACHBU010000007">
    <property type="protein sequence ID" value="MBB6510100.1"/>
    <property type="molecule type" value="Genomic_DNA"/>
</dbReference>
<keyword evidence="3" id="KW-1185">Reference proteome</keyword>
<dbReference type="RefSeq" id="WP_184655400.1">
    <property type="nucleotide sequence ID" value="NZ_JACHBU010000007.1"/>
</dbReference>
<organism evidence="2 3">
    <name type="scientific">Rhizobium soli</name>
    <dbReference type="NCBI Taxonomy" id="424798"/>
    <lineage>
        <taxon>Bacteria</taxon>
        <taxon>Pseudomonadati</taxon>
        <taxon>Pseudomonadota</taxon>
        <taxon>Alphaproteobacteria</taxon>
        <taxon>Hyphomicrobiales</taxon>
        <taxon>Rhizobiaceae</taxon>
        <taxon>Rhizobium/Agrobacterium group</taxon>
        <taxon>Rhizobium</taxon>
    </lineage>
</organism>